<proteinExistence type="predicted"/>
<dbReference type="PROSITE" id="PS50927">
    <property type="entry name" value="BULB_LECTIN"/>
    <property type="match status" value="1"/>
</dbReference>
<dbReference type="InterPro" id="IPR001480">
    <property type="entry name" value="Bulb-type_lectin_dom"/>
</dbReference>
<sequence>MWVTITTNIILNKILSHNNFVVPHEPCNSSRPQTKATTSDRHTTTSPRAPRVWEANGGNPVREGTELTLRSDGNLILSDANGTTAWQTGTANKSVVGLDLLPNGNSVLHDTKGKFVWHSFDFPTDTLLVGQSLRPNGPNILVSGEKSGTDGYTKRHYRFLLEQNPYFSLVMHRLPNDNSLEPLIYFRDGVVLDSKNMTLQGVTFYSEPNTQGAHSFTLGLALTVKLKSTNTVDSATMGLTTTKYNSTYSILRIEPDGNLNIHTYYQYDTS</sequence>
<keyword evidence="3" id="KW-0325">Glycoprotein</keyword>
<dbReference type="PANTHER" id="PTHR47976:SF66">
    <property type="entry name" value="G-TYPE LECTIN S-RECEPTOR-LIKE SERINE_THREONINE-PROTEIN KINASE SD2-5"/>
    <property type="match status" value="1"/>
</dbReference>
<accession>A0AA88A2Y6</accession>
<feature type="domain" description="Bulb-type lectin" evidence="5">
    <location>
        <begin position="1"/>
        <end position="121"/>
    </location>
</feature>
<keyword evidence="2" id="KW-1015">Disulfide bond</keyword>
<keyword evidence="1" id="KW-0732">Signal</keyword>
<keyword evidence="7" id="KW-1185">Reference proteome</keyword>
<dbReference type="Proteomes" id="UP001187192">
    <property type="component" value="Unassembled WGS sequence"/>
</dbReference>
<evidence type="ECO:0000256" key="2">
    <source>
        <dbReference type="ARBA" id="ARBA00023157"/>
    </source>
</evidence>
<evidence type="ECO:0000259" key="5">
    <source>
        <dbReference type="PROSITE" id="PS50927"/>
    </source>
</evidence>
<gene>
    <name evidence="6" type="ORF">TIFTF001_012750</name>
</gene>
<dbReference type="InterPro" id="IPR051343">
    <property type="entry name" value="G-type_lectin_kinases/EP1-like"/>
</dbReference>
<dbReference type="SMART" id="SM00108">
    <property type="entry name" value="B_lectin"/>
    <property type="match status" value="1"/>
</dbReference>
<dbReference type="InterPro" id="IPR036426">
    <property type="entry name" value="Bulb-type_lectin_dom_sf"/>
</dbReference>
<evidence type="ECO:0000256" key="3">
    <source>
        <dbReference type="ARBA" id="ARBA00023180"/>
    </source>
</evidence>
<dbReference type="Pfam" id="PF01453">
    <property type="entry name" value="B_lectin"/>
    <property type="match status" value="1"/>
</dbReference>
<reference evidence="6" key="1">
    <citation type="submission" date="2023-07" db="EMBL/GenBank/DDBJ databases">
        <title>draft genome sequence of fig (Ficus carica).</title>
        <authorList>
            <person name="Takahashi T."/>
            <person name="Nishimura K."/>
        </authorList>
    </citation>
    <scope>NUCLEOTIDE SEQUENCE</scope>
</reference>
<feature type="region of interest" description="Disordered" evidence="4">
    <location>
        <begin position="24"/>
        <end position="61"/>
    </location>
</feature>
<feature type="compositionally biased region" description="Polar residues" evidence="4">
    <location>
        <begin position="27"/>
        <end position="37"/>
    </location>
</feature>
<dbReference type="EMBL" id="BTGU01000016">
    <property type="protein sequence ID" value="GMN43552.1"/>
    <property type="molecule type" value="Genomic_DNA"/>
</dbReference>
<organism evidence="6 7">
    <name type="scientific">Ficus carica</name>
    <name type="common">Common fig</name>
    <dbReference type="NCBI Taxonomy" id="3494"/>
    <lineage>
        <taxon>Eukaryota</taxon>
        <taxon>Viridiplantae</taxon>
        <taxon>Streptophyta</taxon>
        <taxon>Embryophyta</taxon>
        <taxon>Tracheophyta</taxon>
        <taxon>Spermatophyta</taxon>
        <taxon>Magnoliopsida</taxon>
        <taxon>eudicotyledons</taxon>
        <taxon>Gunneridae</taxon>
        <taxon>Pentapetalae</taxon>
        <taxon>rosids</taxon>
        <taxon>fabids</taxon>
        <taxon>Rosales</taxon>
        <taxon>Moraceae</taxon>
        <taxon>Ficeae</taxon>
        <taxon>Ficus</taxon>
    </lineage>
</organism>
<dbReference type="CDD" id="cd00028">
    <property type="entry name" value="B_lectin"/>
    <property type="match status" value="1"/>
</dbReference>
<protein>
    <recommendedName>
        <fullName evidence="5">Bulb-type lectin domain-containing protein</fullName>
    </recommendedName>
</protein>
<dbReference type="SUPFAM" id="SSF51110">
    <property type="entry name" value="alpha-D-mannose-specific plant lectins"/>
    <property type="match status" value="1"/>
</dbReference>
<evidence type="ECO:0000313" key="6">
    <source>
        <dbReference type="EMBL" id="GMN43552.1"/>
    </source>
</evidence>
<name>A0AA88A2Y6_FICCA</name>
<dbReference type="AlphaFoldDB" id="A0AA88A2Y6"/>
<evidence type="ECO:0000256" key="1">
    <source>
        <dbReference type="ARBA" id="ARBA00022729"/>
    </source>
</evidence>
<dbReference type="Gene3D" id="2.90.10.10">
    <property type="entry name" value="Bulb-type lectin domain"/>
    <property type="match status" value="1"/>
</dbReference>
<dbReference type="PANTHER" id="PTHR47976">
    <property type="entry name" value="G-TYPE LECTIN S-RECEPTOR-LIKE SERINE/THREONINE-PROTEIN KINASE SD2-5"/>
    <property type="match status" value="1"/>
</dbReference>
<evidence type="ECO:0000256" key="4">
    <source>
        <dbReference type="SAM" id="MobiDB-lite"/>
    </source>
</evidence>
<evidence type="ECO:0000313" key="7">
    <source>
        <dbReference type="Proteomes" id="UP001187192"/>
    </source>
</evidence>
<comment type="caution">
    <text evidence="6">The sequence shown here is derived from an EMBL/GenBank/DDBJ whole genome shotgun (WGS) entry which is preliminary data.</text>
</comment>